<sequence length="76" mass="9077">MTTIQLDIQDDLIHELGLGAVRQLLEEELAYQRFKLLEGRIQEAMHQAENINWEDEFEQARQQAFDEYLQKRRSVS</sequence>
<comment type="caution">
    <text evidence="1">The sequence shown here is derived from an EMBL/GenBank/DDBJ whole genome shotgun (WGS) entry which is preliminary data.</text>
</comment>
<protein>
    <submittedName>
        <fullName evidence="1">Uncharacterized protein</fullName>
    </submittedName>
</protein>
<dbReference type="RefSeq" id="WP_381526418.1">
    <property type="nucleotide sequence ID" value="NZ_JBHULN010000019.1"/>
</dbReference>
<accession>A0ABW5MAA5</accession>
<gene>
    <name evidence="1" type="ORF">ACFSUS_23345</name>
</gene>
<proteinExistence type="predicted"/>
<reference evidence="2" key="1">
    <citation type="journal article" date="2019" name="Int. J. Syst. Evol. Microbiol.">
        <title>The Global Catalogue of Microorganisms (GCM) 10K type strain sequencing project: providing services to taxonomists for standard genome sequencing and annotation.</title>
        <authorList>
            <consortium name="The Broad Institute Genomics Platform"/>
            <consortium name="The Broad Institute Genome Sequencing Center for Infectious Disease"/>
            <person name="Wu L."/>
            <person name="Ma J."/>
        </authorList>
    </citation>
    <scope>NUCLEOTIDE SEQUENCE [LARGE SCALE GENOMIC DNA]</scope>
    <source>
        <strain evidence="2">KCTC 42805</strain>
    </source>
</reference>
<dbReference type="EMBL" id="JBHULN010000019">
    <property type="protein sequence ID" value="MFD2573594.1"/>
    <property type="molecule type" value="Genomic_DNA"/>
</dbReference>
<keyword evidence="2" id="KW-1185">Reference proteome</keyword>
<evidence type="ECO:0000313" key="1">
    <source>
        <dbReference type="EMBL" id="MFD2573594.1"/>
    </source>
</evidence>
<name>A0ABW5MAA5_9BACT</name>
<organism evidence="1 2">
    <name type="scientific">Spirosoma soli</name>
    <dbReference type="NCBI Taxonomy" id="1770529"/>
    <lineage>
        <taxon>Bacteria</taxon>
        <taxon>Pseudomonadati</taxon>
        <taxon>Bacteroidota</taxon>
        <taxon>Cytophagia</taxon>
        <taxon>Cytophagales</taxon>
        <taxon>Cytophagaceae</taxon>
        <taxon>Spirosoma</taxon>
    </lineage>
</organism>
<evidence type="ECO:0000313" key="2">
    <source>
        <dbReference type="Proteomes" id="UP001597469"/>
    </source>
</evidence>
<dbReference type="Proteomes" id="UP001597469">
    <property type="component" value="Unassembled WGS sequence"/>
</dbReference>